<protein>
    <submittedName>
        <fullName evidence="2">ParA family protein</fullName>
    </submittedName>
</protein>
<evidence type="ECO:0000313" key="2">
    <source>
        <dbReference type="EMBL" id="TRW18214.1"/>
    </source>
</evidence>
<gene>
    <name evidence="2" type="ORF">FMM06_08975</name>
</gene>
<dbReference type="PANTHER" id="PTHR13696:SF52">
    <property type="entry name" value="PARA FAMILY PROTEIN CT_582"/>
    <property type="match status" value="1"/>
</dbReference>
<keyword evidence="3" id="KW-1185">Reference proteome</keyword>
<dbReference type="InterPro" id="IPR027417">
    <property type="entry name" value="P-loop_NTPase"/>
</dbReference>
<accession>A0A552UJ55</accession>
<dbReference type="RefSeq" id="WP_144236907.1">
    <property type="nucleotide sequence ID" value="NZ_VJWA01000001.1"/>
</dbReference>
<dbReference type="OrthoDB" id="9804460at2"/>
<evidence type="ECO:0000313" key="3">
    <source>
        <dbReference type="Proteomes" id="UP000317894"/>
    </source>
</evidence>
<proteinExistence type="predicted"/>
<organism evidence="2 3">
    <name type="scientific">Glacieibacterium frigidum</name>
    <dbReference type="NCBI Taxonomy" id="2593303"/>
    <lineage>
        <taxon>Bacteria</taxon>
        <taxon>Pseudomonadati</taxon>
        <taxon>Pseudomonadota</taxon>
        <taxon>Alphaproteobacteria</taxon>
        <taxon>Sphingomonadales</taxon>
        <taxon>Sphingosinicellaceae</taxon>
        <taxon>Glacieibacterium</taxon>
    </lineage>
</organism>
<dbReference type="Pfam" id="PF13614">
    <property type="entry name" value="AAA_31"/>
    <property type="match status" value="1"/>
</dbReference>
<reference evidence="2 3" key="1">
    <citation type="submission" date="2019-07" db="EMBL/GenBank/DDBJ databases">
        <title>Novel species isolated from glacier.</title>
        <authorList>
            <person name="Liu Q."/>
            <person name="Xin Y.-H."/>
        </authorList>
    </citation>
    <scope>NUCLEOTIDE SEQUENCE [LARGE SCALE GENOMIC DNA]</scope>
    <source>
        <strain evidence="2 3">LB1R16</strain>
    </source>
</reference>
<feature type="domain" description="AAA" evidence="1">
    <location>
        <begin position="1"/>
        <end position="164"/>
    </location>
</feature>
<dbReference type="SUPFAM" id="SSF52540">
    <property type="entry name" value="P-loop containing nucleoside triphosphate hydrolases"/>
    <property type="match status" value="1"/>
</dbReference>
<dbReference type="InterPro" id="IPR025669">
    <property type="entry name" value="AAA_dom"/>
</dbReference>
<sequence>MKSVAVFSVKGGVGKTALAVNLAYASATLSARRTLLWDLDAQGAATFTLKLAPKGGAAARKLFAKDAALDAAIQPSAWPCLDLLAADGSLRSLEKQLATDDKAKRLRRMLKDLDGDYDRIVLDCPPGLSELAEQLFRAVDLLVVPMIPSPLSIRAYEQLVAHLARHHPKGPAVVPVFTMVDRRRALHRNIVDVDADRAAIPYASAVEAMSVHRSPIAVRAPGGPAARAFNGLWADIERRLVSQG</sequence>
<name>A0A552UJ55_9SPHN</name>
<comment type="caution">
    <text evidence="2">The sequence shown here is derived from an EMBL/GenBank/DDBJ whole genome shotgun (WGS) entry which is preliminary data.</text>
</comment>
<dbReference type="PANTHER" id="PTHR13696">
    <property type="entry name" value="P-LOOP CONTAINING NUCLEOSIDE TRIPHOSPHATE HYDROLASE"/>
    <property type="match status" value="1"/>
</dbReference>
<dbReference type="Proteomes" id="UP000317894">
    <property type="component" value="Unassembled WGS sequence"/>
</dbReference>
<dbReference type="InterPro" id="IPR050678">
    <property type="entry name" value="DNA_Partitioning_ATPase"/>
</dbReference>
<dbReference type="EMBL" id="VJWA01000001">
    <property type="protein sequence ID" value="TRW18214.1"/>
    <property type="molecule type" value="Genomic_DNA"/>
</dbReference>
<dbReference type="AlphaFoldDB" id="A0A552UJ55"/>
<evidence type="ECO:0000259" key="1">
    <source>
        <dbReference type="Pfam" id="PF13614"/>
    </source>
</evidence>
<dbReference type="Gene3D" id="3.40.50.300">
    <property type="entry name" value="P-loop containing nucleotide triphosphate hydrolases"/>
    <property type="match status" value="1"/>
</dbReference>
<dbReference type="CDD" id="cd02042">
    <property type="entry name" value="ParAB_family"/>
    <property type="match status" value="1"/>
</dbReference>